<proteinExistence type="predicted"/>
<keyword evidence="1" id="KW-0812">Transmembrane</keyword>
<dbReference type="Proteomes" id="UP000177697">
    <property type="component" value="Unassembled WGS sequence"/>
</dbReference>
<sequence>MNKTLYLKGKKYISASRAAELTGYASDYIGQLCRAKKIHASLVGRSWYVLESEILNHKDKNLLTHRKTLKIRKSRREVAILKTLKPDLKNKEKETKILKKSKAKSELELGIGIDKNEVIFSEKKGLKPRISSIRDVRGIKPIYYNDKKELFPIIKREFDIDKIRYYASANIDEVIERSKRKSGFEKFAISAASISVIILLTFSIAFNFSEIKKLASLKERIIVKTSLVFESGISNINNKVALGENNFASIFSANGWNDVTNWTKNVALKIIKPWLRKDESVLVNKENNQEIVINQNNKTPSQARTVVVMDSDREYVDFKIAELKNYFLVNPLAPNVNRYYVTRQNDTIVNNFGNSISNVSNDLSDFQTAIGLSFSTGDLTVTGSTTVADLTATEWLAVGTTTRQDILTLDGALYIESSSPADTYSRLYNTSSDLYWNGSLIAGAGVGNWTTDGTSVWRATGNVGIGTTTPSAKLTIDNRDSNTSPLTITTNGSPGNYTPANSGIFIKDAAGTEMLRIFASDPDDANYNAGNLYIGKQAGFSQPTDNVDAGYWNTGIGSRALKYNTTGFSNTANGEKSLMSNTTGGINSAFGVASLMLNTTGDSNVAIGAQSLMLNETGSNNVALGTSAGMYELGSNSFYIDNQDRENTNGDKAGALLYGMFNATPSLQTLTINASTTIAQNLSVLGTGNSYFAGNVGIGTTSPSQKLDVAGNININTNGTNALFSTYKGANSEGDNLFIGGGGQSSVGQVGATWKGSYNTANGYQSLFSNTTGNSNTANGSHSLYSNTTGAYNTANGSFSLYSDTTGNSNIAIGYGSLYSNITGNDNTAIGDSSLYANTTGSDNTAIGRGAGFSGTGVFIQNTLIGSKVGYGGSTPYSYNTVVGYKAGYNLFGNSNVMFGMYAGAYELGSNSFYIDNQDRENTSGDKAGALLYGMFNATPSLQTLTINASTTIAQNLSVLGTGNSYFAGNVGIGTTSPSYKLNVVDTSQYTLGGLFQTNSAQTAFGSFPVFDLMNTNTTDNTGLGLRFNTFDANSAIKPATQIGTTITSHVANAVSADLTFITTLAGTFSEKMRILSSGNVGIGTTSPYAKLSVEHLSTTGTVIGTDALTGFTGNLLDLKVASTSKFTIDYTGAITTGGSLTLSGAAINSLLSTNASGVIVATSTPTFGNFNATSTAATSTIAGGFAIGGTGFVYDFSTGKVGIGTATPIELLQVAGPLYSKIAISTASDTGFSQISVNKPGQTWSFGLNDVNNNFLFYDNTVAPVGATRLTIAAATGNVGIGTTSPTSILHIAAASPTFTVERTGVSTVTFSNSGSVWTWASSAASANHFAFSPAGTEAMRIMNGGNVGIGTTSPFALLSVAGSGFFNGNLTAANITATGTMSVSGLTTLGYASTTAITSTGSAYFATLGGNVGIGTTSPRALLDISKTTDAASNLVVVLQGNERATPTAGDEAYVSFYLDSANDVRESNRMSWVANDVNTGSMESAFTFDVMSGNALKQVFEIGALQSDSRYVKSTISGASGYFNVENESSNSLLYVKQTGNVGIGTTSPWAKLSVVGSTGTLIGADAITGFTGNLLDLKVASTSKFTIDYNGNITTGGSLTFSGLAINSLLSTNASGVIVATSTPTFGNFNATSTTATSTISTGGFAVGTSQFIVQQNSGNVGIGTSSPGAKLDVNGGIRFKTNFGVFGGNGADTGGFYESGGAIGFRSGGVDNRMFIASAGNIGIGTTSPGALLHISGAANTPVIVEDTAAASSAFIQFKNAGTSKGYIGYSTLGSTGLAFVNAAGSTANVLVTDSGNVGIGTTSPQSKLHLSSSAASTPVQLTISAFPAGNGYEIGGIHFRNSYSTLTNQEVASIQALQSIGGGNYSDLIFNTSNSGVPTEKVRITSAGNVGIGTTSPGALLDVAGNIRGGGIFYPDYTTDAGTYIAGTEANKLKLYADSYITFNLGGEKGYVDLSGNLQIDGLLKSDGTGNNYLLGNVGIGTTGPVSKLHVKGITTIENGGADATFAEVLRLSRTSFPDTYYHSIYTNHASGVANNSIDFRVNYGETVQRSVLTLLGSGNVGIGTTSPGAKLAVNGSVMFPALVNESTGYFVCANTTTGNLATSTTQCGGSSLRFKKNVNPLNYGLVEIAQLQPVSYNWQESFMPNNQTSQVGFIAEDVAKIIPEIVSFDAQGRPSNVDYGKLTPILVNAIQEQQKQIAEVKSVQEMYASSTAEFLSNSEIKFEILNAKMADLENDVSATTTIAVDGKETLLGRIVVYLKGVGVEIGDEFTKITKLFVGSLHIEGEVCVDDVCVTKEQFKELIRSAPEVAGVTTQATSTSETTTTTTTISVMGNELNGEATSAVGSSTPEIITASTTSESVIIIPPVVEIISAPAEPVVEIVTPPAEIISASETVSTDVNIGTGTSETPS</sequence>
<dbReference type="Pfam" id="PF13884">
    <property type="entry name" value="Peptidase_S74"/>
    <property type="match status" value="1"/>
</dbReference>
<dbReference type="PROSITE" id="PS51688">
    <property type="entry name" value="ICA"/>
    <property type="match status" value="1"/>
</dbReference>
<keyword evidence="1" id="KW-1133">Transmembrane helix</keyword>
<protein>
    <recommendedName>
        <fullName evidence="2">Peptidase S74 domain-containing protein</fullName>
    </recommendedName>
</protein>
<evidence type="ECO:0000313" key="3">
    <source>
        <dbReference type="EMBL" id="OHB16189.1"/>
    </source>
</evidence>
<evidence type="ECO:0000259" key="2">
    <source>
        <dbReference type="PROSITE" id="PS51688"/>
    </source>
</evidence>
<feature type="domain" description="Peptidase S74" evidence="2">
    <location>
        <begin position="2117"/>
        <end position="2211"/>
    </location>
</feature>
<feature type="transmembrane region" description="Helical" evidence="1">
    <location>
        <begin position="187"/>
        <end position="208"/>
    </location>
</feature>
<gene>
    <name evidence="3" type="ORF">A2431_02150</name>
</gene>
<name>A0A1G2V3J2_9BACT</name>
<evidence type="ECO:0000256" key="1">
    <source>
        <dbReference type="SAM" id="Phobius"/>
    </source>
</evidence>
<dbReference type="EMBL" id="MHWW01000003">
    <property type="protein sequence ID" value="OHB16189.1"/>
    <property type="molecule type" value="Genomic_DNA"/>
</dbReference>
<comment type="caution">
    <text evidence="3">The sequence shown here is derived from an EMBL/GenBank/DDBJ whole genome shotgun (WGS) entry which is preliminary data.</text>
</comment>
<organism evidence="3 4">
    <name type="scientific">Candidatus Zambryskibacteria bacterium RIFOXYC1_FULL_39_10</name>
    <dbReference type="NCBI Taxonomy" id="1802779"/>
    <lineage>
        <taxon>Bacteria</taxon>
        <taxon>Candidatus Zambryskiibacteriota</taxon>
    </lineage>
</organism>
<reference evidence="3 4" key="1">
    <citation type="journal article" date="2016" name="Nat. Commun.">
        <title>Thousands of microbial genomes shed light on interconnected biogeochemical processes in an aquifer system.</title>
        <authorList>
            <person name="Anantharaman K."/>
            <person name="Brown C.T."/>
            <person name="Hug L.A."/>
            <person name="Sharon I."/>
            <person name="Castelle C.J."/>
            <person name="Probst A.J."/>
            <person name="Thomas B.C."/>
            <person name="Singh A."/>
            <person name="Wilkins M.J."/>
            <person name="Karaoz U."/>
            <person name="Brodie E.L."/>
            <person name="Williams K.H."/>
            <person name="Hubbard S.S."/>
            <person name="Banfield J.F."/>
        </authorList>
    </citation>
    <scope>NUCLEOTIDE SEQUENCE [LARGE SCALE GENOMIC DNA]</scope>
</reference>
<accession>A0A1G2V3J2</accession>
<evidence type="ECO:0000313" key="4">
    <source>
        <dbReference type="Proteomes" id="UP000177697"/>
    </source>
</evidence>
<dbReference type="InterPro" id="IPR030392">
    <property type="entry name" value="S74_ICA"/>
</dbReference>
<keyword evidence="1" id="KW-0472">Membrane</keyword>